<dbReference type="SUPFAM" id="SSF53448">
    <property type="entry name" value="Nucleotide-diphospho-sugar transferases"/>
    <property type="match status" value="1"/>
</dbReference>
<dbReference type="InterPro" id="IPR001228">
    <property type="entry name" value="IspD"/>
</dbReference>
<comment type="pathway">
    <text evidence="2">Isoprenoid biosynthesis; isopentenyl diphosphate biosynthesis via DXP pathway; isopentenyl diphosphate from 1-deoxy-D-xylulose 5-phosphate: step 2/6.</text>
</comment>
<keyword evidence="8" id="KW-0414">Isoprene biosynthesis</keyword>
<dbReference type="EMBL" id="CP048914">
    <property type="protein sequence ID" value="QMS84908.1"/>
    <property type="molecule type" value="Genomic_DNA"/>
</dbReference>
<dbReference type="GO" id="GO:0050518">
    <property type="term" value="F:2-C-methyl-D-erythritol 4-phosphate cytidylyltransferase activity"/>
    <property type="evidence" value="ECO:0007669"/>
    <property type="project" value="UniProtKB-EC"/>
</dbReference>
<dbReference type="RefSeq" id="WP_258878530.1">
    <property type="nucleotide sequence ID" value="NZ_CP048914.1"/>
</dbReference>
<evidence type="ECO:0000256" key="4">
    <source>
        <dbReference type="ARBA" id="ARBA00012526"/>
    </source>
</evidence>
<name>A0A7L7KT10_9MOLU</name>
<dbReference type="EC" id="2.7.7.60" evidence="4"/>
<evidence type="ECO:0000256" key="8">
    <source>
        <dbReference type="ARBA" id="ARBA00023229"/>
    </source>
</evidence>
<reference evidence="9 10" key="1">
    <citation type="submission" date="2020-02" db="EMBL/GenBank/DDBJ databases">
        <authorList>
            <person name="Zheng R.K."/>
            <person name="Sun C.M."/>
        </authorList>
    </citation>
    <scope>NUCLEOTIDE SEQUENCE [LARGE SCALE GENOMIC DNA]</scope>
    <source>
        <strain evidence="10">zrk13</strain>
    </source>
</reference>
<sequence length="218" mass="24878">MEFTAIITAAGSGTRMGLEFNKIFLKINGKRVIDYSIEFFENYPFCKEIVLVSSDADFNFMYDQYHHRVTSIVVGGRTRQESVFKALNKAKYEYVLIHDAARPYISSVKIDHLVKDMVTTSASTLAVSVVDTIVKTSGNRLNKTLDRNELVAIQTPQAFFKDLLLDAHRKARNSRYQATDDTDLIRRFTTVMPSYVEGDYRSIKLTTKEDIPLLEVIL</sequence>
<keyword evidence="10" id="KW-1185">Reference proteome</keyword>
<evidence type="ECO:0000256" key="1">
    <source>
        <dbReference type="ARBA" id="ARBA00001282"/>
    </source>
</evidence>
<dbReference type="Pfam" id="PF01128">
    <property type="entry name" value="IspD"/>
    <property type="match status" value="1"/>
</dbReference>
<dbReference type="Gene3D" id="3.90.550.10">
    <property type="entry name" value="Spore Coat Polysaccharide Biosynthesis Protein SpsA, Chain A"/>
    <property type="match status" value="1"/>
</dbReference>
<dbReference type="InterPro" id="IPR018294">
    <property type="entry name" value="ISPD_synthase_CS"/>
</dbReference>
<evidence type="ECO:0000256" key="3">
    <source>
        <dbReference type="ARBA" id="ARBA00009789"/>
    </source>
</evidence>
<keyword evidence="6 9" id="KW-0808">Transferase</keyword>
<dbReference type="NCBIfam" id="TIGR00453">
    <property type="entry name" value="ispD"/>
    <property type="match status" value="1"/>
</dbReference>
<protein>
    <recommendedName>
        <fullName evidence="5">2-C-methyl-D-erythritol 4-phosphate cytidylyltransferase</fullName>
        <ecNumber evidence="4">2.7.7.60</ecNumber>
    </recommendedName>
</protein>
<organism evidence="9 10">
    <name type="scientific">Candidatus Xianfuyuplasma coldseepsis</name>
    <dbReference type="NCBI Taxonomy" id="2782163"/>
    <lineage>
        <taxon>Bacteria</taxon>
        <taxon>Bacillati</taxon>
        <taxon>Mycoplasmatota</taxon>
        <taxon>Mollicutes</taxon>
        <taxon>Candidatus Izemoplasmatales</taxon>
        <taxon>Candidatus Izemoplasmataceae</taxon>
        <taxon>Candidatus Xianfuyuplasma</taxon>
    </lineage>
</organism>
<dbReference type="AlphaFoldDB" id="A0A7L7KT10"/>
<evidence type="ECO:0000256" key="7">
    <source>
        <dbReference type="ARBA" id="ARBA00022695"/>
    </source>
</evidence>
<dbReference type="PANTHER" id="PTHR32125:SF4">
    <property type="entry name" value="2-C-METHYL-D-ERYTHRITOL 4-PHOSPHATE CYTIDYLYLTRANSFERASE, CHLOROPLASTIC"/>
    <property type="match status" value="1"/>
</dbReference>
<dbReference type="PANTHER" id="PTHR32125">
    <property type="entry name" value="2-C-METHYL-D-ERYTHRITOL 4-PHOSPHATE CYTIDYLYLTRANSFERASE, CHLOROPLASTIC"/>
    <property type="match status" value="1"/>
</dbReference>
<gene>
    <name evidence="9" type="primary">ispD</name>
    <name evidence="9" type="ORF">G4Z02_03780</name>
</gene>
<keyword evidence="7 9" id="KW-0548">Nucleotidyltransferase</keyword>
<dbReference type="CDD" id="cd02516">
    <property type="entry name" value="CDP-ME_synthetase"/>
    <property type="match status" value="1"/>
</dbReference>
<dbReference type="Proteomes" id="UP000514720">
    <property type="component" value="Chromosome"/>
</dbReference>
<dbReference type="InterPro" id="IPR034683">
    <property type="entry name" value="IspD/TarI"/>
</dbReference>
<comment type="similarity">
    <text evidence="3">Belongs to the IspD/TarI cytidylyltransferase family. IspD subfamily.</text>
</comment>
<evidence type="ECO:0000313" key="9">
    <source>
        <dbReference type="EMBL" id="QMS84908.1"/>
    </source>
</evidence>
<evidence type="ECO:0000256" key="6">
    <source>
        <dbReference type="ARBA" id="ARBA00022679"/>
    </source>
</evidence>
<comment type="catalytic activity">
    <reaction evidence="1">
        <text>2-C-methyl-D-erythritol 4-phosphate + CTP + H(+) = 4-CDP-2-C-methyl-D-erythritol + diphosphate</text>
        <dbReference type="Rhea" id="RHEA:13429"/>
        <dbReference type="ChEBI" id="CHEBI:15378"/>
        <dbReference type="ChEBI" id="CHEBI:33019"/>
        <dbReference type="ChEBI" id="CHEBI:37563"/>
        <dbReference type="ChEBI" id="CHEBI:57823"/>
        <dbReference type="ChEBI" id="CHEBI:58262"/>
        <dbReference type="EC" id="2.7.7.60"/>
    </reaction>
</comment>
<evidence type="ECO:0000256" key="5">
    <source>
        <dbReference type="ARBA" id="ARBA00019056"/>
    </source>
</evidence>
<dbReference type="KEGG" id="xcl:G4Z02_03780"/>
<proteinExistence type="inferred from homology"/>
<dbReference type="FunFam" id="3.90.550.10:FF:000003">
    <property type="entry name" value="2-C-methyl-D-erythritol 4-phosphate cytidylyltransferase"/>
    <property type="match status" value="1"/>
</dbReference>
<dbReference type="PROSITE" id="PS01295">
    <property type="entry name" value="ISPD"/>
    <property type="match status" value="1"/>
</dbReference>
<evidence type="ECO:0000313" key="10">
    <source>
        <dbReference type="Proteomes" id="UP000514720"/>
    </source>
</evidence>
<dbReference type="UniPathway" id="UPA00056">
    <property type="reaction ID" value="UER00093"/>
</dbReference>
<dbReference type="InterPro" id="IPR050088">
    <property type="entry name" value="IspD/TarI_cytidylyltransf_bact"/>
</dbReference>
<accession>A0A7L7KT10</accession>
<dbReference type="InterPro" id="IPR029044">
    <property type="entry name" value="Nucleotide-diphossugar_trans"/>
</dbReference>
<dbReference type="GO" id="GO:0019288">
    <property type="term" value="P:isopentenyl diphosphate biosynthetic process, methylerythritol 4-phosphate pathway"/>
    <property type="evidence" value="ECO:0007669"/>
    <property type="project" value="UniProtKB-UniPathway"/>
</dbReference>
<evidence type="ECO:0000256" key="2">
    <source>
        <dbReference type="ARBA" id="ARBA00004787"/>
    </source>
</evidence>